<dbReference type="PROSITE" id="PS51257">
    <property type="entry name" value="PROKAR_LIPOPROTEIN"/>
    <property type="match status" value="1"/>
</dbReference>
<dbReference type="Proteomes" id="UP000184020">
    <property type="component" value="Unassembled WGS sequence"/>
</dbReference>
<evidence type="ECO:0000313" key="2">
    <source>
        <dbReference type="EMBL" id="SHG04885.1"/>
    </source>
</evidence>
<dbReference type="PANTHER" id="PTHR47197:SF3">
    <property type="entry name" value="DIHYDRO-HEME D1 DEHYDROGENASE"/>
    <property type="match status" value="1"/>
</dbReference>
<dbReference type="SUPFAM" id="SSF63825">
    <property type="entry name" value="YWTD domain"/>
    <property type="match status" value="1"/>
</dbReference>
<dbReference type="RefSeq" id="WP_073016860.1">
    <property type="nucleotide sequence ID" value="NZ_FQWF01000002.1"/>
</dbReference>
<dbReference type="STRING" id="229205.SAMN05444372_10262"/>
<dbReference type="PANTHER" id="PTHR47197">
    <property type="entry name" value="PROTEIN NIRF"/>
    <property type="match status" value="1"/>
</dbReference>
<dbReference type="AlphaFoldDB" id="A0A1M5GMB5"/>
<protein>
    <recommendedName>
        <fullName evidence="4">40-residue YVTN family beta-propeller repeat-containing protein</fullName>
    </recommendedName>
</protein>
<gene>
    <name evidence="2" type="ORF">SAMN05444372_10262</name>
</gene>
<dbReference type="Pfam" id="PF16819">
    <property type="entry name" value="DUF5074"/>
    <property type="match status" value="1"/>
</dbReference>
<feature type="chain" id="PRO_5009910499" description="40-residue YVTN family beta-propeller repeat-containing protein" evidence="1">
    <location>
        <begin position="22"/>
        <end position="351"/>
    </location>
</feature>
<feature type="signal peptide" evidence="1">
    <location>
        <begin position="1"/>
        <end position="21"/>
    </location>
</feature>
<accession>A0A1M5GMB5</accession>
<evidence type="ECO:0008006" key="4">
    <source>
        <dbReference type="Google" id="ProtNLM"/>
    </source>
</evidence>
<dbReference type="InterPro" id="IPR051200">
    <property type="entry name" value="Host-pathogen_enzymatic-act"/>
</dbReference>
<keyword evidence="3" id="KW-1185">Reference proteome</keyword>
<evidence type="ECO:0000313" key="3">
    <source>
        <dbReference type="Proteomes" id="UP000184020"/>
    </source>
</evidence>
<dbReference type="InterPro" id="IPR031815">
    <property type="entry name" value="DUF5074"/>
</dbReference>
<dbReference type="InterPro" id="IPR015943">
    <property type="entry name" value="WD40/YVTN_repeat-like_dom_sf"/>
</dbReference>
<sequence>MKLTRVLFVALSIAFLSSCTNDDNENVSKGSYDNGVFVLNEGNSSGGSVSFLGDDMVTFKQDVYGAENPGDVFGKYMQNIFFDGDKAYIIAGGSNVINVVNRYTFKLIAKIETGLVNPRYGVARNGKAYVTNANTYSFANPATGNIDDFVAVIDLSSNKVESKINLNATANRIVLEGDKLYISEPFNNDKVLVVNTVTKTLESPIIVGASANTMEVKNGVLYVLASPFGGASKIAKIKLSDKSVTEVVFPAALKGAENLDIYGTKIYFTKGTGVYNMDIADVQPAETPIFKYTSTSQYGVMYGFAVENDKVYIADGGDFASNSKVYVYSLTGSLQKEFTVGVAPNGFYFNN</sequence>
<organism evidence="2 3">
    <name type="scientific">Flavobacterium micromati</name>
    <dbReference type="NCBI Taxonomy" id="229205"/>
    <lineage>
        <taxon>Bacteria</taxon>
        <taxon>Pseudomonadati</taxon>
        <taxon>Bacteroidota</taxon>
        <taxon>Flavobacteriia</taxon>
        <taxon>Flavobacteriales</taxon>
        <taxon>Flavobacteriaceae</taxon>
        <taxon>Flavobacterium</taxon>
    </lineage>
</organism>
<dbReference type="Gene3D" id="2.130.10.10">
    <property type="entry name" value="YVTN repeat-like/Quinoprotein amine dehydrogenase"/>
    <property type="match status" value="1"/>
</dbReference>
<proteinExistence type="predicted"/>
<name>A0A1M5GMB5_9FLAO</name>
<evidence type="ECO:0000256" key="1">
    <source>
        <dbReference type="SAM" id="SignalP"/>
    </source>
</evidence>
<reference evidence="3" key="1">
    <citation type="submission" date="2016-11" db="EMBL/GenBank/DDBJ databases">
        <authorList>
            <person name="Varghese N."/>
            <person name="Submissions S."/>
        </authorList>
    </citation>
    <scope>NUCLEOTIDE SEQUENCE [LARGE SCALE GENOMIC DNA]</scope>
    <source>
        <strain evidence="3">DSM 17659</strain>
    </source>
</reference>
<dbReference type="OrthoDB" id="9773938at2"/>
<dbReference type="EMBL" id="FQWF01000002">
    <property type="protein sequence ID" value="SHG04885.1"/>
    <property type="molecule type" value="Genomic_DNA"/>
</dbReference>
<keyword evidence="1" id="KW-0732">Signal</keyword>